<feature type="compositionally biased region" description="Acidic residues" evidence="1">
    <location>
        <begin position="118"/>
        <end position="128"/>
    </location>
</feature>
<dbReference type="Proteomes" id="UP001280121">
    <property type="component" value="Unassembled WGS sequence"/>
</dbReference>
<reference evidence="2" key="1">
    <citation type="journal article" date="2023" name="Plant J.">
        <title>Genome sequences and population genomics provide insights into the demographic history, inbreeding, and mutation load of two 'living fossil' tree species of Dipteronia.</title>
        <authorList>
            <person name="Feng Y."/>
            <person name="Comes H.P."/>
            <person name="Chen J."/>
            <person name="Zhu S."/>
            <person name="Lu R."/>
            <person name="Zhang X."/>
            <person name="Li P."/>
            <person name="Qiu J."/>
            <person name="Olsen K.M."/>
            <person name="Qiu Y."/>
        </authorList>
    </citation>
    <scope>NUCLEOTIDE SEQUENCE</scope>
    <source>
        <strain evidence="2">KIB01</strain>
    </source>
</reference>
<dbReference type="PANTHER" id="PTHR47150">
    <property type="entry name" value="OS12G0169200 PROTEIN"/>
    <property type="match status" value="1"/>
</dbReference>
<name>A0AAD9WST8_9ROSI</name>
<gene>
    <name evidence="2" type="ORF">Ddye_024287</name>
</gene>
<evidence type="ECO:0000313" key="3">
    <source>
        <dbReference type="Proteomes" id="UP001280121"/>
    </source>
</evidence>
<dbReference type="PANTHER" id="PTHR47150:SF6">
    <property type="entry name" value="OS01G0872900 PROTEIN"/>
    <property type="match status" value="1"/>
</dbReference>
<evidence type="ECO:0000313" key="2">
    <source>
        <dbReference type="EMBL" id="KAK2642524.1"/>
    </source>
</evidence>
<dbReference type="EMBL" id="JANJYI010000007">
    <property type="protein sequence ID" value="KAK2642524.1"/>
    <property type="molecule type" value="Genomic_DNA"/>
</dbReference>
<evidence type="ECO:0000256" key="1">
    <source>
        <dbReference type="SAM" id="MobiDB-lite"/>
    </source>
</evidence>
<proteinExistence type="predicted"/>
<keyword evidence="3" id="KW-1185">Reference proteome</keyword>
<dbReference type="AlphaFoldDB" id="A0AAD9WST8"/>
<protein>
    <submittedName>
        <fullName evidence="2">Uncharacterized protein</fullName>
    </submittedName>
</protein>
<comment type="caution">
    <text evidence="2">The sequence shown here is derived from an EMBL/GenBank/DDBJ whole genome shotgun (WGS) entry which is preliminary data.</text>
</comment>
<sequence length="192" mass="22388">MRISQASHNLMRQTILVLDTLHPQHGSSSSGHRYIDRDREASHLQLMKYYFFDINSTYNEDLFRRCYRITRKNATGKWGASPHQKMTPVMRMLAYCIPTDAADEYSRLGEKVERPNDPIDESNDESDPDDRLRRAVSRYDGVEETASSQSVLTLEEMFAHQDLIWSSTIHARLKHDPMEHVWNLFGETNNNL</sequence>
<feature type="region of interest" description="Disordered" evidence="1">
    <location>
        <begin position="111"/>
        <end position="131"/>
    </location>
</feature>
<organism evidence="2 3">
    <name type="scientific">Dipteronia dyeriana</name>
    <dbReference type="NCBI Taxonomy" id="168575"/>
    <lineage>
        <taxon>Eukaryota</taxon>
        <taxon>Viridiplantae</taxon>
        <taxon>Streptophyta</taxon>
        <taxon>Embryophyta</taxon>
        <taxon>Tracheophyta</taxon>
        <taxon>Spermatophyta</taxon>
        <taxon>Magnoliopsida</taxon>
        <taxon>eudicotyledons</taxon>
        <taxon>Gunneridae</taxon>
        <taxon>Pentapetalae</taxon>
        <taxon>rosids</taxon>
        <taxon>malvids</taxon>
        <taxon>Sapindales</taxon>
        <taxon>Sapindaceae</taxon>
        <taxon>Hippocastanoideae</taxon>
        <taxon>Acereae</taxon>
        <taxon>Dipteronia</taxon>
    </lineage>
</organism>
<accession>A0AAD9WST8</accession>